<protein>
    <submittedName>
        <fullName evidence="3">Asparaginase/glutaminase</fullName>
    </submittedName>
</protein>
<dbReference type="InterPro" id="IPR006034">
    <property type="entry name" value="Asparaginase/glutaminase-like"/>
</dbReference>
<evidence type="ECO:0000313" key="3">
    <source>
        <dbReference type="EMBL" id="EKC52805.1"/>
    </source>
</evidence>
<dbReference type="PROSITE" id="PS51732">
    <property type="entry name" value="ASN_GLN_ASE_3"/>
    <property type="match status" value="1"/>
</dbReference>
<dbReference type="EMBL" id="AJWY01011420">
    <property type="protein sequence ID" value="EKC52805.1"/>
    <property type="molecule type" value="Genomic_DNA"/>
</dbReference>
<feature type="non-terminal residue" evidence="3">
    <location>
        <position position="1"/>
    </location>
</feature>
<dbReference type="InterPro" id="IPR037152">
    <property type="entry name" value="L-asparaginase_N_sf"/>
</dbReference>
<dbReference type="Gene3D" id="3.40.50.1170">
    <property type="entry name" value="L-asparaginase, N-terminal domain"/>
    <property type="match status" value="1"/>
</dbReference>
<feature type="domain" description="Asparaginase/glutaminase C-terminal" evidence="2">
    <location>
        <begin position="116"/>
        <end position="197"/>
    </location>
</feature>
<dbReference type="Gene3D" id="3.40.50.40">
    <property type="match status" value="1"/>
</dbReference>
<dbReference type="PANTHER" id="PTHR11707">
    <property type="entry name" value="L-ASPARAGINASE"/>
    <property type="match status" value="1"/>
</dbReference>
<dbReference type="InterPro" id="IPR036152">
    <property type="entry name" value="Asp/glu_Ase-like_sf"/>
</dbReference>
<dbReference type="AlphaFoldDB" id="K1SGG0"/>
<evidence type="ECO:0000259" key="2">
    <source>
        <dbReference type="Pfam" id="PF17763"/>
    </source>
</evidence>
<dbReference type="SMART" id="SM00870">
    <property type="entry name" value="Asparaginase"/>
    <property type="match status" value="1"/>
</dbReference>
<feature type="domain" description="L-asparaginase N-terminal" evidence="1">
    <location>
        <begin position="1"/>
        <end position="96"/>
    </location>
</feature>
<dbReference type="GO" id="GO:0004067">
    <property type="term" value="F:asparaginase activity"/>
    <property type="evidence" value="ECO:0007669"/>
    <property type="project" value="TreeGrafter"/>
</dbReference>
<dbReference type="Pfam" id="PF00710">
    <property type="entry name" value="Asparaginase"/>
    <property type="match status" value="1"/>
</dbReference>
<dbReference type="InterPro" id="IPR040919">
    <property type="entry name" value="Asparaginase_C"/>
</dbReference>
<dbReference type="SUPFAM" id="SSF53774">
    <property type="entry name" value="Glutaminase/Asparaginase"/>
    <property type="match status" value="1"/>
</dbReference>
<gene>
    <name evidence="3" type="ORF">LEA_16702</name>
</gene>
<dbReference type="PIRSF" id="PIRSF500176">
    <property type="entry name" value="L_ASNase"/>
    <property type="match status" value="1"/>
</dbReference>
<reference evidence="3" key="1">
    <citation type="journal article" date="2013" name="Environ. Microbiol.">
        <title>Microbiota from the distal guts of lean and obese adolescents exhibit partial functional redundancy besides clear differences in community structure.</title>
        <authorList>
            <person name="Ferrer M."/>
            <person name="Ruiz A."/>
            <person name="Lanza F."/>
            <person name="Haange S.B."/>
            <person name="Oberbach A."/>
            <person name="Till H."/>
            <person name="Bargiela R."/>
            <person name="Campoy C."/>
            <person name="Segura M.T."/>
            <person name="Richter M."/>
            <person name="von Bergen M."/>
            <person name="Seifert J."/>
            <person name="Suarez A."/>
        </authorList>
    </citation>
    <scope>NUCLEOTIDE SEQUENCE</scope>
</reference>
<organism evidence="3">
    <name type="scientific">human gut metagenome</name>
    <dbReference type="NCBI Taxonomy" id="408170"/>
    <lineage>
        <taxon>unclassified sequences</taxon>
        <taxon>metagenomes</taxon>
        <taxon>organismal metagenomes</taxon>
    </lineage>
</organism>
<proteinExistence type="predicted"/>
<dbReference type="InterPro" id="IPR027473">
    <property type="entry name" value="L-asparaginase_C"/>
</dbReference>
<evidence type="ECO:0000259" key="1">
    <source>
        <dbReference type="Pfam" id="PF00710"/>
    </source>
</evidence>
<dbReference type="PANTHER" id="PTHR11707:SF28">
    <property type="entry name" value="60 KDA LYSOPHOSPHOLIPASE"/>
    <property type="match status" value="1"/>
</dbReference>
<dbReference type="InterPro" id="IPR027474">
    <property type="entry name" value="L-asparaginase_N"/>
</dbReference>
<dbReference type="Pfam" id="PF17763">
    <property type="entry name" value="Asparaginase_C"/>
    <property type="match status" value="1"/>
</dbReference>
<name>K1SGG0_9ZZZZ</name>
<sequence>TASALSFMLDGLNKPVVLTGSQIPLCEIRSDGRDNLITALLIAGEGIVREVCLYFGGKLLRGNRATKYSADGLIAFVSPNYPSLAEAGISIKYNEAALLPRQEGGLKLQTLDNIPIGVIKVFPGIQFSLFEAIMTEKLRGIVIETFGAGNIPGDGNALLPIIRKAFQNGTVLTVCSQCPQGAVSLGTYETSSALKKRARSADST</sequence>
<accession>K1SGG0</accession>
<dbReference type="PIRSF" id="PIRSF001220">
    <property type="entry name" value="L-ASNase_gatD"/>
    <property type="match status" value="1"/>
</dbReference>
<comment type="caution">
    <text evidence="3">The sequence shown here is derived from an EMBL/GenBank/DDBJ whole genome shotgun (WGS) entry which is preliminary data.</text>
</comment>